<dbReference type="OrthoDB" id="9804874at2"/>
<comment type="similarity">
    <text evidence="2 8">Belongs to the alanine or glycine:cation symporter (AGCS) (TC 2.A.25) family.</text>
</comment>
<dbReference type="InterPro" id="IPR001463">
    <property type="entry name" value="Na/Ala_symport"/>
</dbReference>
<feature type="transmembrane region" description="Helical" evidence="8">
    <location>
        <begin position="428"/>
        <end position="446"/>
    </location>
</feature>
<feature type="transmembrane region" description="Helical" evidence="8">
    <location>
        <begin position="192"/>
        <end position="211"/>
    </location>
</feature>
<feature type="transmembrane region" description="Helical" evidence="8">
    <location>
        <begin position="105"/>
        <end position="122"/>
    </location>
</feature>
<keyword evidence="4 8" id="KW-1003">Cell membrane</keyword>
<keyword evidence="5 8" id="KW-0812">Transmembrane</keyword>
<dbReference type="RefSeq" id="WP_102721383.1">
    <property type="nucleotide sequence ID" value="NZ_CACRSS010000002.1"/>
</dbReference>
<gene>
    <name evidence="9" type="primary">alsT</name>
    <name evidence="9" type="ORF">AMLFYP55_01746</name>
</gene>
<feature type="transmembrane region" description="Helical" evidence="8">
    <location>
        <begin position="356"/>
        <end position="380"/>
    </location>
</feature>
<evidence type="ECO:0000256" key="1">
    <source>
        <dbReference type="ARBA" id="ARBA00004651"/>
    </source>
</evidence>
<evidence type="ECO:0000256" key="3">
    <source>
        <dbReference type="ARBA" id="ARBA00022448"/>
    </source>
</evidence>
<dbReference type="Pfam" id="PF01235">
    <property type="entry name" value="Na_Ala_symp"/>
    <property type="match status" value="1"/>
</dbReference>
<dbReference type="PRINTS" id="PR00175">
    <property type="entry name" value="NAALASMPORT"/>
</dbReference>
<evidence type="ECO:0000256" key="4">
    <source>
        <dbReference type="ARBA" id="ARBA00022475"/>
    </source>
</evidence>
<evidence type="ECO:0000256" key="6">
    <source>
        <dbReference type="ARBA" id="ARBA00022989"/>
    </source>
</evidence>
<dbReference type="PANTHER" id="PTHR30330">
    <property type="entry name" value="AGSS FAMILY TRANSPORTER, SODIUM-ALANINE"/>
    <property type="match status" value="1"/>
</dbReference>
<feature type="transmembrane region" description="Helical" evidence="8">
    <location>
        <begin position="78"/>
        <end position="99"/>
    </location>
</feature>
<keyword evidence="8" id="KW-0769">Symport</keyword>
<sequence>MLEALQNAFFQTGDALTTWLSAFSSFLWGWPLLIMLLGTHLYLTIILRFPQRYLLKALKLYFVKDHTDKGDISPFSSLMVALAANIGAGNIIGVGVAIAAGGPGAIFWCWLTGVLGMATRYSEGLLAIKYRVENKDGNMSGGPMFVLERGMKCKWLGVAFAVFTAIAAFGIGNLTQGNAAAEQLHHAFSIPSWGTAIVLTVLTAMVMLGGIRSIARVCAFFVPFMAVIYILGCLYILAVQADYVLPAIRYILDCAFTGEAAAGGVVGAAVMTAMRTGVARGLFSNEAGLGSAAIASAAAQNRNPVRQALISSSGPFWDTVVICALTGIVLTTSIIAHPDISCSDGPKLTTLAFSKIPYMGSPLLTLSLVTFVVSTILGWSYFGEKALEYLGGIRLITPYRVIWVAAVFTGCVSKIDLVWVFADCANGLMALPNLISLLALSGVLVQQTRYYLWQHRLDDYDDSHIPEGR</sequence>
<dbReference type="GO" id="GO:0005283">
    <property type="term" value="F:amino acid:sodium symporter activity"/>
    <property type="evidence" value="ECO:0007669"/>
    <property type="project" value="InterPro"/>
</dbReference>
<dbReference type="GO" id="GO:0005886">
    <property type="term" value="C:plasma membrane"/>
    <property type="evidence" value="ECO:0007669"/>
    <property type="project" value="UniProtKB-SubCell"/>
</dbReference>
<dbReference type="NCBIfam" id="TIGR00835">
    <property type="entry name" value="agcS"/>
    <property type="match status" value="1"/>
</dbReference>
<feature type="transmembrane region" description="Helical" evidence="8">
    <location>
        <begin position="28"/>
        <end position="49"/>
    </location>
</feature>
<feature type="transmembrane region" description="Helical" evidence="8">
    <location>
        <begin position="218"/>
        <end position="238"/>
    </location>
</feature>
<evidence type="ECO:0000256" key="7">
    <source>
        <dbReference type="ARBA" id="ARBA00023136"/>
    </source>
</evidence>
<protein>
    <submittedName>
        <fullName evidence="9">Amino-acid carrier protein AlsT</fullName>
    </submittedName>
</protein>
<keyword evidence="6 8" id="KW-1133">Transmembrane helix</keyword>
<dbReference type="EMBL" id="CACRSS010000002">
    <property type="protein sequence ID" value="VYS82882.1"/>
    <property type="molecule type" value="Genomic_DNA"/>
</dbReference>
<name>A0A6N2RPX9_9BACT</name>
<dbReference type="Gene3D" id="1.20.1740.10">
    <property type="entry name" value="Amino acid/polyamine transporter I"/>
    <property type="match status" value="1"/>
</dbReference>
<evidence type="ECO:0000256" key="5">
    <source>
        <dbReference type="ARBA" id="ARBA00022692"/>
    </source>
</evidence>
<feature type="transmembrane region" description="Helical" evidence="8">
    <location>
        <begin position="250"/>
        <end position="274"/>
    </location>
</feature>
<comment type="subcellular location">
    <subcellularLocation>
        <location evidence="1 8">Cell membrane</location>
        <topology evidence="1 8">Multi-pass membrane protein</topology>
    </subcellularLocation>
</comment>
<feature type="transmembrane region" description="Helical" evidence="8">
    <location>
        <begin position="153"/>
        <end position="172"/>
    </location>
</feature>
<evidence type="ECO:0000256" key="2">
    <source>
        <dbReference type="ARBA" id="ARBA00009261"/>
    </source>
</evidence>
<reference evidence="9" key="1">
    <citation type="submission" date="2019-11" db="EMBL/GenBank/DDBJ databases">
        <authorList>
            <person name="Feng L."/>
        </authorList>
    </citation>
    <scope>NUCLEOTIDE SEQUENCE</scope>
    <source>
        <strain evidence="9">AMuciniphilaLFYP55</strain>
    </source>
</reference>
<feature type="transmembrane region" description="Helical" evidence="8">
    <location>
        <begin position="316"/>
        <end position="336"/>
    </location>
</feature>
<evidence type="ECO:0000313" key="9">
    <source>
        <dbReference type="EMBL" id="VYS82882.1"/>
    </source>
</evidence>
<proteinExistence type="inferred from homology"/>
<evidence type="ECO:0000256" key="8">
    <source>
        <dbReference type="RuleBase" id="RU363064"/>
    </source>
</evidence>
<keyword evidence="3 8" id="KW-0813">Transport</keyword>
<accession>A0A6N2RPX9</accession>
<organism evidence="9">
    <name type="scientific">Akkermansia muciniphila</name>
    <dbReference type="NCBI Taxonomy" id="239935"/>
    <lineage>
        <taxon>Bacteria</taxon>
        <taxon>Pseudomonadati</taxon>
        <taxon>Verrucomicrobiota</taxon>
        <taxon>Verrucomicrobiia</taxon>
        <taxon>Verrucomicrobiales</taxon>
        <taxon>Akkermansiaceae</taxon>
        <taxon>Akkermansia</taxon>
    </lineage>
</organism>
<dbReference type="PANTHER" id="PTHR30330:SF3">
    <property type="entry name" value="TRANSCRIPTIONAL REGULATOR, LRP FAMILY"/>
    <property type="match status" value="1"/>
</dbReference>
<keyword evidence="7 8" id="KW-0472">Membrane</keyword>
<feature type="transmembrane region" description="Helical" evidence="8">
    <location>
        <begin position="401"/>
        <end position="422"/>
    </location>
</feature>
<dbReference type="AlphaFoldDB" id="A0A6N2RPX9"/>